<feature type="domain" description="SET" evidence="1">
    <location>
        <begin position="31"/>
        <end position="127"/>
    </location>
</feature>
<keyword evidence="3" id="KW-1185">Reference proteome</keyword>
<sequence length="190" mass="21601">MLEKQINIYKASMLDDSYKYMKNNMFQNKKNDIKIVATKHIEIGKVINTLCGKTALIKPEHIKEGVNDFSTMSSSKSKIDLLVLGPVAYINHSCSPNTVWTLKGESTWCAQTLRPIVTGEEITTDYGKHFLVLIIHTVNFPVHQNHNNMLLSFLILCDWTRIALTIYDIMAQFFSLYLDNALNDGVLDSN</sequence>
<dbReference type="Pfam" id="PF00856">
    <property type="entry name" value="SET"/>
    <property type="match status" value="1"/>
</dbReference>
<dbReference type="SUPFAM" id="SSF82199">
    <property type="entry name" value="SET domain"/>
    <property type="match status" value="1"/>
</dbReference>
<dbReference type="PROSITE" id="PS50280">
    <property type="entry name" value="SET"/>
    <property type="match status" value="1"/>
</dbReference>
<accession>A0A6G0YA35</accession>
<evidence type="ECO:0000259" key="1">
    <source>
        <dbReference type="PROSITE" id="PS50280"/>
    </source>
</evidence>
<dbReference type="InterPro" id="IPR039977">
    <property type="entry name" value="Suv4-20/Set9"/>
</dbReference>
<dbReference type="GO" id="GO:0042799">
    <property type="term" value="F:histone H4K20 methyltransferase activity"/>
    <property type="evidence" value="ECO:0007669"/>
    <property type="project" value="TreeGrafter"/>
</dbReference>
<reference evidence="2 3" key="1">
    <citation type="submission" date="2019-08" db="EMBL/GenBank/DDBJ databases">
        <title>Whole genome of Aphis craccivora.</title>
        <authorList>
            <person name="Voronova N.V."/>
            <person name="Shulinski R.S."/>
            <person name="Bandarenka Y.V."/>
            <person name="Zhorov D.G."/>
            <person name="Warner D."/>
        </authorList>
    </citation>
    <scope>NUCLEOTIDE SEQUENCE [LARGE SCALE GENOMIC DNA]</scope>
    <source>
        <strain evidence="2">180601</strain>
        <tissue evidence="2">Whole Body</tissue>
    </source>
</reference>
<dbReference type="InterPro" id="IPR001214">
    <property type="entry name" value="SET_dom"/>
</dbReference>
<evidence type="ECO:0000313" key="3">
    <source>
        <dbReference type="Proteomes" id="UP000478052"/>
    </source>
</evidence>
<dbReference type="Proteomes" id="UP000478052">
    <property type="component" value="Unassembled WGS sequence"/>
</dbReference>
<name>A0A6G0YA35_APHCR</name>
<evidence type="ECO:0000313" key="2">
    <source>
        <dbReference type="EMBL" id="KAF0751892.1"/>
    </source>
</evidence>
<dbReference type="PANTHER" id="PTHR12977">
    <property type="entry name" value="SUPPRESSOR OF VARIEGATION 4-20-RELATED"/>
    <property type="match status" value="1"/>
</dbReference>
<dbReference type="OrthoDB" id="6616761at2759"/>
<dbReference type="EMBL" id="VUJU01005227">
    <property type="protein sequence ID" value="KAF0751892.1"/>
    <property type="molecule type" value="Genomic_DNA"/>
</dbReference>
<gene>
    <name evidence="2" type="ORF">FWK35_00023180</name>
</gene>
<dbReference type="InterPro" id="IPR046341">
    <property type="entry name" value="SET_dom_sf"/>
</dbReference>
<comment type="caution">
    <text evidence="2">The sequence shown here is derived from an EMBL/GenBank/DDBJ whole genome shotgun (WGS) entry which is preliminary data.</text>
</comment>
<organism evidence="2 3">
    <name type="scientific">Aphis craccivora</name>
    <name type="common">Cowpea aphid</name>
    <dbReference type="NCBI Taxonomy" id="307492"/>
    <lineage>
        <taxon>Eukaryota</taxon>
        <taxon>Metazoa</taxon>
        <taxon>Ecdysozoa</taxon>
        <taxon>Arthropoda</taxon>
        <taxon>Hexapoda</taxon>
        <taxon>Insecta</taxon>
        <taxon>Pterygota</taxon>
        <taxon>Neoptera</taxon>
        <taxon>Paraneoptera</taxon>
        <taxon>Hemiptera</taxon>
        <taxon>Sternorrhyncha</taxon>
        <taxon>Aphidomorpha</taxon>
        <taxon>Aphidoidea</taxon>
        <taxon>Aphididae</taxon>
        <taxon>Aphidini</taxon>
        <taxon>Aphis</taxon>
        <taxon>Aphis</taxon>
    </lineage>
</organism>
<proteinExistence type="predicted"/>
<dbReference type="AlphaFoldDB" id="A0A6G0YA35"/>
<protein>
    <recommendedName>
        <fullName evidence="1">SET domain-containing protein</fullName>
    </recommendedName>
</protein>
<dbReference type="SMART" id="SM00317">
    <property type="entry name" value="SET"/>
    <property type="match status" value="1"/>
</dbReference>
<dbReference type="PANTHER" id="PTHR12977:SF4">
    <property type="entry name" value="HISTONE-LYSINE N-METHYLTRANSFERASE KMT5B"/>
    <property type="match status" value="1"/>
</dbReference>
<dbReference type="Gene3D" id="2.170.270.10">
    <property type="entry name" value="SET domain"/>
    <property type="match status" value="1"/>
</dbReference>
<dbReference type="GO" id="GO:0005634">
    <property type="term" value="C:nucleus"/>
    <property type="evidence" value="ECO:0007669"/>
    <property type="project" value="TreeGrafter"/>
</dbReference>